<keyword evidence="10" id="KW-0325">Glycoprotein</keyword>
<evidence type="ECO:0000256" key="7">
    <source>
        <dbReference type="ARBA" id="ARBA00022840"/>
    </source>
</evidence>
<feature type="domain" description="ABC transmembrane type-1" evidence="13">
    <location>
        <begin position="683"/>
        <end position="970"/>
    </location>
</feature>
<feature type="transmembrane region" description="Helical" evidence="11">
    <location>
        <begin position="176"/>
        <end position="195"/>
    </location>
</feature>
<reference evidence="14 15" key="1">
    <citation type="journal article" date="2021" name="Nat. Plants">
        <title>The Taxus genome provides insights into paclitaxel biosynthesis.</title>
        <authorList>
            <person name="Xiong X."/>
            <person name="Gou J."/>
            <person name="Liao Q."/>
            <person name="Li Y."/>
            <person name="Zhou Q."/>
            <person name="Bi G."/>
            <person name="Li C."/>
            <person name="Du R."/>
            <person name="Wang X."/>
            <person name="Sun T."/>
            <person name="Guo L."/>
            <person name="Liang H."/>
            <person name="Lu P."/>
            <person name="Wu Y."/>
            <person name="Zhang Z."/>
            <person name="Ro D.K."/>
            <person name="Shang Y."/>
            <person name="Huang S."/>
            <person name="Yan J."/>
        </authorList>
    </citation>
    <scope>NUCLEOTIDE SEQUENCE [LARGE SCALE GENOMIC DNA]</scope>
    <source>
        <strain evidence="14">Ta-2019</strain>
    </source>
</reference>
<dbReference type="PROSITE" id="PS50893">
    <property type="entry name" value="ABC_TRANSPORTER_2"/>
    <property type="match status" value="2"/>
</dbReference>
<feature type="transmembrane region" description="Helical" evidence="11">
    <location>
        <begin position="311"/>
        <end position="331"/>
    </location>
</feature>
<dbReference type="InterPro" id="IPR003439">
    <property type="entry name" value="ABC_transporter-like_ATP-bd"/>
</dbReference>
<feature type="transmembrane region" description="Helical" evidence="11">
    <location>
        <begin position="803"/>
        <end position="821"/>
    </location>
</feature>
<keyword evidence="4 11" id="KW-0812">Transmembrane</keyword>
<evidence type="ECO:0000256" key="9">
    <source>
        <dbReference type="ARBA" id="ARBA00023136"/>
    </source>
</evidence>
<proteinExistence type="inferred from homology"/>
<keyword evidence="9 11" id="KW-0472">Membrane</keyword>
<dbReference type="PROSITE" id="PS00211">
    <property type="entry name" value="ABC_TRANSPORTER_1"/>
    <property type="match status" value="2"/>
</dbReference>
<evidence type="ECO:0000256" key="11">
    <source>
        <dbReference type="SAM" id="Phobius"/>
    </source>
</evidence>
<dbReference type="GO" id="GO:0016887">
    <property type="term" value="F:ATP hydrolysis activity"/>
    <property type="evidence" value="ECO:0007669"/>
    <property type="project" value="InterPro"/>
</dbReference>
<dbReference type="CDD" id="cd03249">
    <property type="entry name" value="ABC_MTABC3_MDL1_MDL2"/>
    <property type="match status" value="2"/>
</dbReference>
<keyword evidence="7" id="KW-0067">ATP-binding</keyword>
<dbReference type="FunFam" id="3.40.50.300:FF:000251">
    <property type="entry name" value="ABC transporter B family member 19"/>
    <property type="match status" value="1"/>
</dbReference>
<dbReference type="InterPro" id="IPR027417">
    <property type="entry name" value="P-loop_NTPase"/>
</dbReference>
<dbReference type="CDD" id="cd18578">
    <property type="entry name" value="ABC_6TM_Pgp_ABCB1_D2_like"/>
    <property type="match status" value="1"/>
</dbReference>
<dbReference type="FunFam" id="3.40.50.300:FF:000205">
    <property type="entry name" value="ABC transporter B family member 4"/>
    <property type="match status" value="1"/>
</dbReference>
<dbReference type="GO" id="GO:0005524">
    <property type="term" value="F:ATP binding"/>
    <property type="evidence" value="ECO:0007669"/>
    <property type="project" value="UniProtKB-KW"/>
</dbReference>
<dbReference type="OMA" id="IVMMAAQ"/>
<feature type="domain" description="ABC transporter" evidence="12">
    <location>
        <begin position="374"/>
        <end position="610"/>
    </location>
</feature>
<feature type="transmembrane region" description="Helical" evidence="11">
    <location>
        <begin position="279"/>
        <end position="299"/>
    </location>
</feature>
<dbReference type="SUPFAM" id="SSF52540">
    <property type="entry name" value="P-loop containing nucleoside triphosphate hydrolases"/>
    <property type="match status" value="2"/>
</dbReference>
<keyword evidence="6" id="KW-0547">Nucleotide-binding</keyword>
<evidence type="ECO:0000256" key="6">
    <source>
        <dbReference type="ARBA" id="ARBA00022741"/>
    </source>
</evidence>
<name>A0AA38CH09_TAXCH</name>
<dbReference type="PROSITE" id="PS50929">
    <property type="entry name" value="ABC_TM1F"/>
    <property type="match status" value="2"/>
</dbReference>
<sequence length="1247" mass="135613">MGSQTEKNKTSVPNEEGTELEFAEKGRKFGVRNVFRYADKVDVGLMVMGTLGAVLDGMSTPVLIIVVSGLVNTLGGGQEAATASSHTFMVSINQYALYFVYTGIAVWLAAFLEGFCWTRTGERQAFCIRTRYLKAVLRQDVGFFDNGGTTTSEVVTSISKDTFVIQDALSEKVPNFLMNTSLFVFSYAASFYLSWKLALVAFPLLALLVIPGLMYGRILTGLASKMHTEYNKSGIIVEQVLSSIRTVYSFVGEKRTLDNYSAALDDLVKLGVKQGLAKGLAIGSNGVSFAIWSFLSWYASRLVMYQGESGGRVFATGLSFITGGLALGTALPNLKYFSEAFVAARRISEMIERVPDIDCDDNRGEMMEKVYGELDFKNVGFAYPSRPHTKVLHNFCLTIPGGQTAALVGSSGSGKSTVIALLERFYDPVAGDIMVDGINIKNLQLRWWRNQIGLVSQEPALFATSIEENIRFGKEGASVEDVVSAAKASNAHNFISQLPHGYNTRVGEGATQMSGGQKQRIAIARAMIKNPPILLLDEATSALDAESEKVVQQALDRASMGRTTVVVAHRLSTIQNANKIAVVQRGQVIESGCQEDLLNKSDGVYKMLWSMQQQHHQSIEEEKIIGQEAGAAYTRTSNLKRLSNSGLSTYLEDRSVRSNGGVGKPSSFCKLLALSAPEWKKAIVGSTCALVFGAVQPIYAFVLGSMISAFFIRDHQEMKLKIRSYDLVFFSLCIISFTVNVAQHYSFAAMGELITKRIRESMLAKVLTFEVGWFDQEDISSGAICSMLANEANVVKSLVTDRISLVIQTCTAVVLAVALGLSVAWRLAIVMIAIQPLTTLCYYTRKVLLINMSKKSGDAQNQCSQIAAEAVTNHRTITAFCSNERVLSLFRETEIHTRKEGIKQSWLAGIGIGSAQSLTFLTWGLDYWYGGRLVGEGLISPGDVFKTFFILVSTGRVIAEAGSMTSDLAKGSAAFKSVFGILDRVTKINPDDPQGKKPVTIQGNIEFKNVAFAYPARPDAVILKDFNLKVSAGSSIALVGPSGSGKSTIIGLMERFYDPVKGNITVDGTDLKILNLRCLREHIALVGQEPVLFGGSIKDNILYGRPTATEAEIIQAATAANAHHFISHLKDGYETYCGERGVQLSGGQKQRIAIARAIVKNPSILLLDEATSALDGESEKVVQEALDRVMVGRTTLLIAHRLTTIWGAHSVAVIHDGVIVEQGSPADLFARRGAFFDLVKIQQQSLA</sequence>
<feature type="transmembrane region" description="Helical" evidence="11">
    <location>
        <begin position="45"/>
        <end position="75"/>
    </location>
</feature>
<dbReference type="EMBL" id="JAHRHJ020000009">
    <property type="protein sequence ID" value="KAH9301191.1"/>
    <property type="molecule type" value="Genomic_DNA"/>
</dbReference>
<protein>
    <submittedName>
        <fullName evidence="14">Uncharacterized protein</fullName>
    </submittedName>
</protein>
<evidence type="ECO:0000313" key="15">
    <source>
        <dbReference type="Proteomes" id="UP000824469"/>
    </source>
</evidence>
<gene>
    <name evidence="14" type="ORF">KI387_012774</name>
</gene>
<dbReference type="InterPro" id="IPR011527">
    <property type="entry name" value="ABC1_TM_dom"/>
</dbReference>
<dbReference type="GO" id="GO:0016020">
    <property type="term" value="C:membrane"/>
    <property type="evidence" value="ECO:0007669"/>
    <property type="project" value="UniProtKB-SubCell"/>
</dbReference>
<dbReference type="InterPro" id="IPR036640">
    <property type="entry name" value="ABC1_TM_sf"/>
</dbReference>
<comment type="caution">
    <text evidence="14">The sequence shown here is derived from an EMBL/GenBank/DDBJ whole genome shotgun (WGS) entry which is preliminary data.</text>
</comment>
<keyword evidence="8 11" id="KW-1133">Transmembrane helix</keyword>
<comment type="similarity">
    <text evidence="2">Belongs to the ABC transporter superfamily. ABCB family. Multidrug resistance exporter (TC 3.A.1.201) subfamily.</text>
</comment>
<dbReference type="SMART" id="SM00382">
    <property type="entry name" value="AAA"/>
    <property type="match status" value="2"/>
</dbReference>
<organism evidence="14 15">
    <name type="scientific">Taxus chinensis</name>
    <name type="common">Chinese yew</name>
    <name type="synonym">Taxus wallichiana var. chinensis</name>
    <dbReference type="NCBI Taxonomy" id="29808"/>
    <lineage>
        <taxon>Eukaryota</taxon>
        <taxon>Viridiplantae</taxon>
        <taxon>Streptophyta</taxon>
        <taxon>Embryophyta</taxon>
        <taxon>Tracheophyta</taxon>
        <taxon>Spermatophyta</taxon>
        <taxon>Pinopsida</taxon>
        <taxon>Pinidae</taxon>
        <taxon>Conifers II</taxon>
        <taxon>Cupressales</taxon>
        <taxon>Taxaceae</taxon>
        <taxon>Taxus</taxon>
    </lineage>
</organism>
<dbReference type="Proteomes" id="UP000824469">
    <property type="component" value="Unassembled WGS sequence"/>
</dbReference>
<dbReference type="Gene3D" id="1.20.1560.10">
    <property type="entry name" value="ABC transporter type 1, transmembrane domain"/>
    <property type="match status" value="1"/>
</dbReference>
<evidence type="ECO:0000256" key="2">
    <source>
        <dbReference type="ARBA" id="ARBA00007577"/>
    </source>
</evidence>
<dbReference type="GO" id="GO:0140359">
    <property type="term" value="F:ABC-type transporter activity"/>
    <property type="evidence" value="ECO:0007669"/>
    <property type="project" value="InterPro"/>
</dbReference>
<evidence type="ECO:0000256" key="1">
    <source>
        <dbReference type="ARBA" id="ARBA00004141"/>
    </source>
</evidence>
<comment type="subcellular location">
    <subcellularLocation>
        <location evidence="1">Membrane</location>
        <topology evidence="1">Multi-pass membrane protein</topology>
    </subcellularLocation>
</comment>
<dbReference type="Gene3D" id="3.40.50.300">
    <property type="entry name" value="P-loop containing nucleotide triphosphate hydrolases"/>
    <property type="match status" value="2"/>
</dbReference>
<feature type="transmembrane region" description="Helical" evidence="11">
    <location>
        <begin position="95"/>
        <end position="116"/>
    </location>
</feature>
<dbReference type="Pfam" id="PF00664">
    <property type="entry name" value="ABC_membrane"/>
    <property type="match status" value="2"/>
</dbReference>
<evidence type="ECO:0000259" key="13">
    <source>
        <dbReference type="PROSITE" id="PS50929"/>
    </source>
</evidence>
<keyword evidence="5" id="KW-0677">Repeat</keyword>
<dbReference type="PANTHER" id="PTHR45136:SF2">
    <property type="entry name" value="ABC TRANSPORTER DOMAIN-CONTAINING PROTEIN"/>
    <property type="match status" value="1"/>
</dbReference>
<evidence type="ECO:0000256" key="5">
    <source>
        <dbReference type="ARBA" id="ARBA00022737"/>
    </source>
</evidence>
<feature type="transmembrane region" description="Helical" evidence="11">
    <location>
        <begin position="689"/>
        <end position="712"/>
    </location>
</feature>
<keyword evidence="15" id="KW-1185">Reference proteome</keyword>
<evidence type="ECO:0000256" key="10">
    <source>
        <dbReference type="ARBA" id="ARBA00023180"/>
    </source>
</evidence>
<evidence type="ECO:0000256" key="3">
    <source>
        <dbReference type="ARBA" id="ARBA00022448"/>
    </source>
</evidence>
<feature type="domain" description="ABC transmembrane type-1" evidence="13">
    <location>
        <begin position="47"/>
        <end position="339"/>
    </location>
</feature>
<evidence type="ECO:0000256" key="8">
    <source>
        <dbReference type="ARBA" id="ARBA00022989"/>
    </source>
</evidence>
<dbReference type="CDD" id="cd18577">
    <property type="entry name" value="ABC_6TM_Pgp_ABCB1_D1_like"/>
    <property type="match status" value="1"/>
</dbReference>
<evidence type="ECO:0000259" key="12">
    <source>
        <dbReference type="PROSITE" id="PS50893"/>
    </source>
</evidence>
<evidence type="ECO:0000313" key="14">
    <source>
        <dbReference type="EMBL" id="KAH9301191.1"/>
    </source>
</evidence>
<evidence type="ECO:0000256" key="4">
    <source>
        <dbReference type="ARBA" id="ARBA00022692"/>
    </source>
</evidence>
<dbReference type="SUPFAM" id="SSF90123">
    <property type="entry name" value="ABC transporter transmembrane region"/>
    <property type="match status" value="2"/>
</dbReference>
<dbReference type="AlphaFoldDB" id="A0AA38CH09"/>
<accession>A0AA38CH09</accession>
<dbReference type="InterPro" id="IPR003593">
    <property type="entry name" value="AAA+_ATPase"/>
</dbReference>
<dbReference type="PANTHER" id="PTHR45136">
    <property type="entry name" value="ABC TRANSPORTER DOMAIN-CONTAINING PROTEIN"/>
    <property type="match status" value="1"/>
</dbReference>
<dbReference type="Pfam" id="PF00005">
    <property type="entry name" value="ABC_tran"/>
    <property type="match status" value="2"/>
</dbReference>
<dbReference type="InterPro" id="IPR017871">
    <property type="entry name" value="ABC_transporter-like_CS"/>
</dbReference>
<feature type="transmembrane region" description="Helical" evidence="11">
    <location>
        <begin position="201"/>
        <end position="223"/>
    </location>
</feature>
<keyword evidence="3" id="KW-0813">Transport</keyword>
<feature type="domain" description="ABC transporter" evidence="12">
    <location>
        <begin position="1005"/>
        <end position="1241"/>
    </location>
</feature>
<feature type="transmembrane region" description="Helical" evidence="11">
    <location>
        <begin position="727"/>
        <end position="747"/>
    </location>
</feature>